<dbReference type="PANTHER" id="PTHR48050:SF13">
    <property type="entry name" value="STEROL 3-BETA-GLUCOSYLTRANSFERASE UGT80A2"/>
    <property type="match status" value="1"/>
</dbReference>
<reference evidence="3" key="1">
    <citation type="journal article" date="2019" name="Int. J. Syst. Evol. Microbiol.">
        <title>The Global Catalogue of Microorganisms (GCM) 10K type strain sequencing project: providing services to taxonomists for standard genome sequencing and annotation.</title>
        <authorList>
            <consortium name="The Broad Institute Genomics Platform"/>
            <consortium name="The Broad Institute Genome Sequencing Center for Infectious Disease"/>
            <person name="Wu L."/>
            <person name="Ma J."/>
        </authorList>
    </citation>
    <scope>NUCLEOTIDE SEQUENCE [LARGE SCALE GENOMIC DNA]</scope>
    <source>
        <strain evidence="3">CCUG 55608</strain>
    </source>
</reference>
<dbReference type="Proteomes" id="UP001597116">
    <property type="component" value="Unassembled WGS sequence"/>
</dbReference>
<dbReference type="Pfam" id="PF06722">
    <property type="entry name" value="EryCIII-like_C"/>
    <property type="match status" value="1"/>
</dbReference>
<dbReference type="EMBL" id="JBHTLP010000008">
    <property type="protein sequence ID" value="MFD1142025.1"/>
    <property type="molecule type" value="Genomic_DNA"/>
</dbReference>
<protein>
    <submittedName>
        <fullName evidence="2">Glycosyltransferase</fullName>
    </submittedName>
</protein>
<evidence type="ECO:0000313" key="2">
    <source>
        <dbReference type="EMBL" id="MFD1142025.1"/>
    </source>
</evidence>
<dbReference type="SUPFAM" id="SSF53756">
    <property type="entry name" value="UDP-Glycosyltransferase/glycogen phosphorylase"/>
    <property type="match status" value="1"/>
</dbReference>
<dbReference type="InterPro" id="IPR002213">
    <property type="entry name" value="UDP_glucos_trans"/>
</dbReference>
<dbReference type="RefSeq" id="WP_265992528.1">
    <property type="nucleotide sequence ID" value="NZ_CP110973.1"/>
</dbReference>
<sequence>MNPHRILFATVPFDGHFSPLTGLAVHLKQLGHDVRWYVGGHYGERVQALGLPHYPTVKAPVINQTNMDELFPERKTIRNPISRARFDVKQTFLNPIPGYVDDLLAIHAEWPFDLIIYDLACLGALFVQELLAIKGVAVGVLPLFESESNPPSDNPHQAPLKRWLIRQAKQAKLYLTFRVMMKPCNVLYNKLRHQAGLPPESGFMFESVFRNAHLYLQSGVPGFDYPHRQLSPNVRFVGPLMPHRSGRKAPFMQAERTLAYKHVVLVTQGTFERNVEKILVPTLEAYKNDPDTMVIATTGGSDTEALRERYPQPHFLIEDFIDYDAVMPYANVYVTNGGYGGVMLALKHRLPIVVAGIYEGKEDIADRVQFNQVGINLKTETPKPVQIQRAVAQILTNDTYRQRAQQLSQELGQYQANALAVGYINALMTEKTGTLVSL</sequence>
<dbReference type="PANTHER" id="PTHR48050">
    <property type="entry name" value="STEROL 3-BETA-GLUCOSYLTRANSFERASE"/>
    <property type="match status" value="1"/>
</dbReference>
<gene>
    <name evidence="2" type="ORF">ACFQ4C_12935</name>
</gene>
<name>A0ABW3QMC2_9BACT</name>
<keyword evidence="3" id="KW-1185">Reference proteome</keyword>
<comment type="caution">
    <text evidence="2">The sequence shown here is derived from an EMBL/GenBank/DDBJ whole genome shotgun (WGS) entry which is preliminary data.</text>
</comment>
<dbReference type="CDD" id="cd03784">
    <property type="entry name" value="GT1_Gtf-like"/>
    <property type="match status" value="1"/>
</dbReference>
<dbReference type="Gene3D" id="3.40.50.2000">
    <property type="entry name" value="Glycogen Phosphorylase B"/>
    <property type="match status" value="2"/>
</dbReference>
<organism evidence="2 3">
    <name type="scientific">Larkinella insperata</name>
    <dbReference type="NCBI Taxonomy" id="332158"/>
    <lineage>
        <taxon>Bacteria</taxon>
        <taxon>Pseudomonadati</taxon>
        <taxon>Bacteroidota</taxon>
        <taxon>Cytophagia</taxon>
        <taxon>Cytophagales</taxon>
        <taxon>Spirosomataceae</taxon>
        <taxon>Larkinella</taxon>
    </lineage>
</organism>
<feature type="domain" description="Erythromycin biosynthesis protein CIII-like C-terminal" evidence="1">
    <location>
        <begin position="318"/>
        <end position="410"/>
    </location>
</feature>
<evidence type="ECO:0000259" key="1">
    <source>
        <dbReference type="Pfam" id="PF06722"/>
    </source>
</evidence>
<accession>A0ABW3QMC2</accession>
<evidence type="ECO:0000313" key="3">
    <source>
        <dbReference type="Proteomes" id="UP001597116"/>
    </source>
</evidence>
<dbReference type="InterPro" id="IPR050426">
    <property type="entry name" value="Glycosyltransferase_28"/>
</dbReference>
<proteinExistence type="predicted"/>
<dbReference type="InterPro" id="IPR010610">
    <property type="entry name" value="EryCIII-like_C"/>
</dbReference>